<dbReference type="Proteomes" id="UP000701999">
    <property type="component" value="Unassembled WGS sequence"/>
</dbReference>
<keyword evidence="1" id="KW-0175">Coiled coil</keyword>
<evidence type="ECO:0000313" key="2">
    <source>
        <dbReference type="EMBL" id="MBK2065088.1"/>
    </source>
</evidence>
<protein>
    <submittedName>
        <fullName evidence="2">Uncharacterized protein</fullName>
    </submittedName>
</protein>
<dbReference type="GeneID" id="93255903"/>
<reference evidence="2 3" key="1">
    <citation type="submission" date="2020-09" db="EMBL/GenBank/DDBJ databases">
        <title>Development of specific Francisella tularensis PCR assay based on in-depth characterization of family Francisellaceae.</title>
        <authorList>
            <person name="Ohrman C."/>
            <person name="Sahl J."/>
            <person name="Sjodin A."/>
            <person name="Uneklint I."/>
            <person name="Ballard R."/>
            <person name="Karlsson L."/>
            <person name="Mcdonough R."/>
            <person name="Sundell D."/>
            <person name="Soria K."/>
            <person name="Brindeflk B."/>
            <person name="Vallesi A."/>
            <person name="Ramirez-Paredes J.G."/>
            <person name="Colquhoun D."/>
            <person name="Myrtennas K."/>
            <person name="Birdsell D."/>
            <person name="Johansson A."/>
            <person name="Wagner D."/>
            <person name="Forsman M."/>
        </authorList>
    </citation>
    <scope>NUCLEOTIDE SEQUENCE [LARGE SCALE GENOMIC DNA]</scope>
    <source>
        <strain evidence="2 3">FSC1140</strain>
    </source>
</reference>
<dbReference type="EMBL" id="JACVKN010000116">
    <property type="protein sequence ID" value="MBK2065088.1"/>
    <property type="molecule type" value="Genomic_DNA"/>
</dbReference>
<comment type="caution">
    <text evidence="2">The sequence shown here is derived from an EMBL/GenBank/DDBJ whole genome shotgun (WGS) entry which is preliminary data.</text>
</comment>
<sequence length="88" mass="10445">MIFNKARIQELEEKLNYYREAKETIESNFCNLQKEHNTAINEIESLKNELSTQKDTLIAKFKKLHQEKLIKATEESKKLYEEAVIGRE</sequence>
<accession>A0A9Q2KT29</accession>
<proteinExistence type="predicted"/>
<gene>
    <name evidence="2" type="ORF">IB647_05150</name>
</gene>
<evidence type="ECO:0000313" key="3">
    <source>
        <dbReference type="Proteomes" id="UP000701999"/>
    </source>
</evidence>
<feature type="coiled-coil region" evidence="1">
    <location>
        <begin position="8"/>
        <end position="82"/>
    </location>
</feature>
<evidence type="ECO:0000256" key="1">
    <source>
        <dbReference type="SAM" id="Coils"/>
    </source>
</evidence>
<keyword evidence="3" id="KW-1185">Reference proteome</keyword>
<name>A0A9Q2KT29_9GAMM</name>
<organism evidence="2 3">
    <name type="scientific">Francisella noatunensis</name>
    <dbReference type="NCBI Taxonomy" id="657445"/>
    <lineage>
        <taxon>Bacteria</taxon>
        <taxon>Pseudomonadati</taxon>
        <taxon>Pseudomonadota</taxon>
        <taxon>Gammaproteobacteria</taxon>
        <taxon>Thiotrichales</taxon>
        <taxon>Francisellaceae</taxon>
        <taxon>Francisella</taxon>
    </lineage>
</organism>
<dbReference type="AlphaFoldDB" id="A0A9Q2KT29"/>
<dbReference type="RefSeq" id="WP_159184958.1">
    <property type="nucleotide sequence ID" value="NZ_JACVJL010000092.1"/>
</dbReference>